<gene>
    <name evidence="2" type="ORF">CQ394_15730</name>
</gene>
<organism evidence="2 3">
    <name type="scientific">Clostridium neonatale</name>
    <dbReference type="NCBI Taxonomy" id="137838"/>
    <lineage>
        <taxon>Bacteria</taxon>
        <taxon>Bacillati</taxon>
        <taxon>Bacillota</taxon>
        <taxon>Clostridia</taxon>
        <taxon>Eubacteriales</taxon>
        <taxon>Clostridiaceae</taxon>
        <taxon>Clostridium</taxon>
    </lineage>
</organism>
<dbReference type="Gene3D" id="3.40.630.30">
    <property type="match status" value="1"/>
</dbReference>
<dbReference type="CDD" id="cd04301">
    <property type="entry name" value="NAT_SF"/>
    <property type="match status" value="1"/>
</dbReference>
<dbReference type="PROSITE" id="PS51186">
    <property type="entry name" value="GNAT"/>
    <property type="match status" value="1"/>
</dbReference>
<dbReference type="SUPFAM" id="SSF55729">
    <property type="entry name" value="Acyl-CoA N-acyltransferases (Nat)"/>
    <property type="match status" value="1"/>
</dbReference>
<dbReference type="OrthoDB" id="9813917at2"/>
<dbReference type="RefSeq" id="WP_058294251.1">
    <property type="nucleotide sequence ID" value="NZ_LN890327.1"/>
</dbReference>
<evidence type="ECO:0000313" key="2">
    <source>
        <dbReference type="EMBL" id="PEG30085.1"/>
    </source>
</evidence>
<protein>
    <submittedName>
        <fullName evidence="2">N-acetyltransferase</fullName>
    </submittedName>
</protein>
<name>A0A2A7MEG2_9CLOT</name>
<proteinExistence type="predicted"/>
<evidence type="ECO:0000259" key="1">
    <source>
        <dbReference type="PROSITE" id="PS51186"/>
    </source>
</evidence>
<feature type="domain" description="N-acetyltransferase" evidence="1">
    <location>
        <begin position="4"/>
        <end position="162"/>
    </location>
</feature>
<reference evidence="2 3" key="1">
    <citation type="submission" date="2017-10" db="EMBL/GenBank/DDBJ databases">
        <title>Effective Description of Clostridium neonatale sp. nov. linked to necrotizing enterocolitis in neonates and a clarification of species assignable to the genus Clostridium (Prazmowski 1880) emend. Lawson and Rainey 2016.</title>
        <authorList>
            <person name="Bernard K."/>
            <person name="Burdz T."/>
            <person name="Wiebe D."/>
            <person name="Balcewich B."/>
            <person name="Alfa M."/>
            <person name="Bernier A.-M."/>
        </authorList>
    </citation>
    <scope>NUCLEOTIDE SEQUENCE [LARGE SCALE GENOMIC DNA]</scope>
    <source>
        <strain evidence="2 3">LCDC99A005</strain>
    </source>
</reference>
<dbReference type="Proteomes" id="UP000220840">
    <property type="component" value="Unassembled WGS sequence"/>
</dbReference>
<dbReference type="InterPro" id="IPR016181">
    <property type="entry name" value="Acyl_CoA_acyltransferase"/>
</dbReference>
<dbReference type="Pfam" id="PF00583">
    <property type="entry name" value="Acetyltransf_1"/>
    <property type="match status" value="1"/>
</dbReference>
<comment type="caution">
    <text evidence="2">The sequence shown here is derived from an EMBL/GenBank/DDBJ whole genome shotgun (WGS) entry which is preliminary data.</text>
</comment>
<dbReference type="EMBL" id="PDCJ01000002">
    <property type="protein sequence ID" value="PEG30085.1"/>
    <property type="molecule type" value="Genomic_DNA"/>
</dbReference>
<dbReference type="AlphaFoldDB" id="A0A2A7MEG2"/>
<dbReference type="InterPro" id="IPR000182">
    <property type="entry name" value="GNAT_dom"/>
</dbReference>
<keyword evidence="3" id="KW-1185">Reference proteome</keyword>
<sequence length="162" mass="18645">MNNYTIKIASLNDFENCAKIIRQGFSSIARKFDLTTANCPSNDAFITTDELIKNKDMGNLMYALYDNHKMVGFMELEKKNEFNYELGKFTVLYEARHLGYGKALLDFAKNKVKELGGEKLIISVIENNDILKDWYRANGFIHTDTKKVKHLPFSVDLMESNL</sequence>
<keyword evidence="2" id="KW-0808">Transferase</keyword>
<dbReference type="GO" id="GO:0016747">
    <property type="term" value="F:acyltransferase activity, transferring groups other than amino-acyl groups"/>
    <property type="evidence" value="ECO:0007669"/>
    <property type="project" value="InterPro"/>
</dbReference>
<evidence type="ECO:0000313" key="3">
    <source>
        <dbReference type="Proteomes" id="UP000220840"/>
    </source>
</evidence>
<accession>A0A2A7MEG2</accession>
<dbReference type="STRING" id="137838.GCA_001458595_01384"/>